<dbReference type="EMBL" id="JACGWX010000002">
    <property type="protein sequence ID" value="MBA8847719.1"/>
    <property type="molecule type" value="Genomic_DNA"/>
</dbReference>
<protein>
    <submittedName>
        <fullName evidence="1">Uncharacterized protein</fullName>
    </submittedName>
</protein>
<sequence length="64" mass="6526">MAFEIDPISKSAPSETPCHAVAEPCGVTSATAARGWARPSSRSALAESDASPDQLVMAARLLAA</sequence>
<organism evidence="1 2">
    <name type="scientific">Microcella alkalica</name>
    <dbReference type="NCBI Taxonomy" id="355930"/>
    <lineage>
        <taxon>Bacteria</taxon>
        <taxon>Bacillati</taxon>
        <taxon>Actinomycetota</taxon>
        <taxon>Actinomycetes</taxon>
        <taxon>Micrococcales</taxon>
        <taxon>Microbacteriaceae</taxon>
        <taxon>Microcella</taxon>
    </lineage>
</organism>
<proteinExistence type="predicted"/>
<dbReference type="Proteomes" id="UP000585905">
    <property type="component" value="Unassembled WGS sequence"/>
</dbReference>
<gene>
    <name evidence="1" type="ORF">FHX53_001304</name>
</gene>
<evidence type="ECO:0000313" key="2">
    <source>
        <dbReference type="Proteomes" id="UP000585905"/>
    </source>
</evidence>
<name>A0A839E4W9_9MICO</name>
<accession>A0A839E4W9</accession>
<evidence type="ECO:0000313" key="1">
    <source>
        <dbReference type="EMBL" id="MBA8847719.1"/>
    </source>
</evidence>
<keyword evidence="2" id="KW-1185">Reference proteome</keyword>
<dbReference type="AlphaFoldDB" id="A0A839E4W9"/>
<reference evidence="1 2" key="1">
    <citation type="submission" date="2020-07" db="EMBL/GenBank/DDBJ databases">
        <title>Sequencing the genomes of 1000 actinobacteria strains.</title>
        <authorList>
            <person name="Klenk H.-P."/>
        </authorList>
    </citation>
    <scope>NUCLEOTIDE SEQUENCE [LARGE SCALE GENOMIC DNA]</scope>
    <source>
        <strain evidence="1 2">DSM 19663</strain>
    </source>
</reference>
<comment type="caution">
    <text evidence="1">The sequence shown here is derived from an EMBL/GenBank/DDBJ whole genome shotgun (WGS) entry which is preliminary data.</text>
</comment>